<evidence type="ECO:0000313" key="5">
    <source>
        <dbReference type="Proteomes" id="UP001487740"/>
    </source>
</evidence>
<dbReference type="GO" id="GO:0005576">
    <property type="term" value="C:extracellular region"/>
    <property type="evidence" value="ECO:0007669"/>
    <property type="project" value="InterPro"/>
</dbReference>
<feature type="compositionally biased region" description="Low complexity" evidence="1">
    <location>
        <begin position="132"/>
        <end position="143"/>
    </location>
</feature>
<accession>A0AAW0UIN3</accession>
<dbReference type="InterPro" id="IPR002557">
    <property type="entry name" value="Chitin-bd_dom"/>
</dbReference>
<comment type="caution">
    <text evidence="4">The sequence shown here is derived from an EMBL/GenBank/DDBJ whole genome shotgun (WGS) entry which is preliminary data.</text>
</comment>
<dbReference type="Proteomes" id="UP001487740">
    <property type="component" value="Unassembled WGS sequence"/>
</dbReference>
<name>A0AAW0UIN3_SCYPA</name>
<reference evidence="4 5" key="1">
    <citation type="submission" date="2023-03" db="EMBL/GenBank/DDBJ databases">
        <title>High-quality genome of Scylla paramamosain provides insights in environmental adaptation.</title>
        <authorList>
            <person name="Zhang L."/>
        </authorList>
    </citation>
    <scope>NUCLEOTIDE SEQUENCE [LARGE SCALE GENOMIC DNA]</scope>
    <source>
        <strain evidence="4">LZ_2023a</strain>
        <tissue evidence="4">Muscle</tissue>
    </source>
</reference>
<organism evidence="4 5">
    <name type="scientific">Scylla paramamosain</name>
    <name type="common">Mud crab</name>
    <dbReference type="NCBI Taxonomy" id="85552"/>
    <lineage>
        <taxon>Eukaryota</taxon>
        <taxon>Metazoa</taxon>
        <taxon>Ecdysozoa</taxon>
        <taxon>Arthropoda</taxon>
        <taxon>Crustacea</taxon>
        <taxon>Multicrustacea</taxon>
        <taxon>Malacostraca</taxon>
        <taxon>Eumalacostraca</taxon>
        <taxon>Eucarida</taxon>
        <taxon>Decapoda</taxon>
        <taxon>Pleocyemata</taxon>
        <taxon>Brachyura</taxon>
        <taxon>Eubrachyura</taxon>
        <taxon>Portunoidea</taxon>
        <taxon>Portunidae</taxon>
        <taxon>Portuninae</taxon>
        <taxon>Scylla</taxon>
    </lineage>
</organism>
<evidence type="ECO:0000259" key="3">
    <source>
        <dbReference type="PROSITE" id="PS50940"/>
    </source>
</evidence>
<feature type="compositionally biased region" description="Polar residues" evidence="1">
    <location>
        <begin position="314"/>
        <end position="327"/>
    </location>
</feature>
<sequence>MKVLLLGTLLVAASGARLGSLPYVGQPGEFSAGVPVPAFGHVLTTNLHTSSGHLPLHQPAFSSTQSQALLESDFVSESHFGRNVQFNPHQQSVSNEFQYSQLLPAHHVAVSGGFPPLPYTQQDTQRRQETVSSTAQSQADDSSPLQDDTDHFSQQKKEEGSRISQQEQGDKNRQDASSSLSQHRQDFSSSQQQKDASSLISQQRQDNSSSQSQQRQDFSSSFSQQQHQGPSTPISEQQQQDTSSPLSQQRQDPSSPVSQQQRQDPSSPLSQQRQEASSPLSQQRQDTSSPSSQHQHEGISHSQHPQLQDRRTTFSEAPQQGNNQGSISHHPFVSPALPHTKTSEPSSTSLYHLTQNYGVSSHMDQSFSAQQFGQDQGYQGTGQEMQEGPIAVDVQGVQTERKSQRVEESQQVQISGHIESVRDHTELGVFQTFSVPPSATLADGSFPTSFSCQNYGRGFYADPESQCRMFHVCAPARTAEAATLTQYRFTFRCGEGEWFEQHSLTCTSALSSPTSCLSAAVLFPSSHAASSVLFSDFPSALPPSHDLCYLAQGHVITGVRRSLARRQGDSPRQSLGGEGEKEDTCVAAASRES</sequence>
<feature type="compositionally biased region" description="Basic and acidic residues" evidence="1">
    <location>
        <begin position="148"/>
        <end position="161"/>
    </location>
</feature>
<feature type="compositionally biased region" description="Polar residues" evidence="1">
    <location>
        <begin position="175"/>
        <end position="200"/>
    </location>
</feature>
<feature type="region of interest" description="Disordered" evidence="1">
    <location>
        <begin position="562"/>
        <end position="593"/>
    </location>
</feature>
<evidence type="ECO:0000256" key="2">
    <source>
        <dbReference type="SAM" id="SignalP"/>
    </source>
</evidence>
<proteinExistence type="predicted"/>
<dbReference type="EMBL" id="JARAKH010000012">
    <property type="protein sequence ID" value="KAK8398826.1"/>
    <property type="molecule type" value="Genomic_DNA"/>
</dbReference>
<dbReference type="GO" id="GO:0008061">
    <property type="term" value="F:chitin binding"/>
    <property type="evidence" value="ECO:0007669"/>
    <property type="project" value="InterPro"/>
</dbReference>
<gene>
    <name evidence="4" type="ORF">O3P69_004133</name>
</gene>
<dbReference type="SUPFAM" id="SSF57625">
    <property type="entry name" value="Invertebrate chitin-binding proteins"/>
    <property type="match status" value="1"/>
</dbReference>
<feature type="chain" id="PRO_5043407511" description="Chitin-binding type-2 domain-containing protein" evidence="2">
    <location>
        <begin position="16"/>
        <end position="593"/>
    </location>
</feature>
<keyword evidence="2" id="KW-0732">Signal</keyword>
<feature type="signal peptide" evidence="2">
    <location>
        <begin position="1"/>
        <end position="15"/>
    </location>
</feature>
<dbReference type="AlphaFoldDB" id="A0AAW0UIN3"/>
<keyword evidence="5" id="KW-1185">Reference proteome</keyword>
<feature type="compositionally biased region" description="Low complexity" evidence="1">
    <location>
        <begin position="201"/>
        <end position="226"/>
    </location>
</feature>
<dbReference type="InterPro" id="IPR036508">
    <property type="entry name" value="Chitin-bd_dom_sf"/>
</dbReference>
<protein>
    <recommendedName>
        <fullName evidence="3">Chitin-binding type-2 domain-containing protein</fullName>
    </recommendedName>
</protein>
<evidence type="ECO:0000256" key="1">
    <source>
        <dbReference type="SAM" id="MobiDB-lite"/>
    </source>
</evidence>
<feature type="compositionally biased region" description="Polar residues" evidence="1">
    <location>
        <begin position="227"/>
        <end position="293"/>
    </location>
</feature>
<feature type="region of interest" description="Disordered" evidence="1">
    <location>
        <begin position="113"/>
        <end position="348"/>
    </location>
</feature>
<evidence type="ECO:0000313" key="4">
    <source>
        <dbReference type="EMBL" id="KAK8398826.1"/>
    </source>
</evidence>
<feature type="domain" description="Chitin-binding type-2" evidence="3">
    <location>
        <begin position="449"/>
        <end position="518"/>
    </location>
</feature>
<dbReference type="PROSITE" id="PS50940">
    <property type="entry name" value="CHIT_BIND_II"/>
    <property type="match status" value="1"/>
</dbReference>